<dbReference type="InterPro" id="IPR000182">
    <property type="entry name" value="GNAT_dom"/>
</dbReference>
<dbReference type="PANTHER" id="PTHR43328:SF1">
    <property type="entry name" value="N-ACETYLTRANSFERASE DOMAIN-CONTAINING PROTEIN"/>
    <property type="match status" value="1"/>
</dbReference>
<dbReference type="SUPFAM" id="SSF55729">
    <property type="entry name" value="Acyl-CoA N-acyltransferases (Nat)"/>
    <property type="match status" value="1"/>
</dbReference>
<dbReference type="RefSeq" id="WP_098176091.1">
    <property type="nucleotide sequence ID" value="NZ_CP030926.1"/>
</dbReference>
<keyword evidence="5" id="KW-1185">Reference proteome</keyword>
<sequence length="167" mass="19091">MGFLKNDEEVQLQDVRESDLSIFFDHQLDSTANNMAAFTSKDPTDREAFLKHWTNILANQNILKKTILYNGCVVGNILNFEQFGNPEVSYWIGKQYWGKGIATDALSKFLHEINVRPLYARAAKDNIASIRVLKKCGFAITDEDKGYSNARGEEVEEYILRLESTKF</sequence>
<accession>A0AAX0S3K2</accession>
<dbReference type="PROSITE" id="PS51186">
    <property type="entry name" value="GNAT"/>
    <property type="match status" value="1"/>
</dbReference>
<organism evidence="3 4">
    <name type="scientific">Peribacillus butanolivorans</name>
    <dbReference type="NCBI Taxonomy" id="421767"/>
    <lineage>
        <taxon>Bacteria</taxon>
        <taxon>Bacillati</taxon>
        <taxon>Bacillota</taxon>
        <taxon>Bacilli</taxon>
        <taxon>Bacillales</taxon>
        <taxon>Bacillaceae</taxon>
        <taxon>Peribacillus</taxon>
    </lineage>
</organism>
<dbReference type="AlphaFoldDB" id="A0AAX0S3K2"/>
<dbReference type="GO" id="GO:0016747">
    <property type="term" value="F:acyltransferase activity, transferring groups other than amino-acyl groups"/>
    <property type="evidence" value="ECO:0007669"/>
    <property type="project" value="InterPro"/>
</dbReference>
<proteinExistence type="predicted"/>
<dbReference type="Proteomes" id="UP000260457">
    <property type="component" value="Chromosome"/>
</dbReference>
<dbReference type="Pfam" id="PF13302">
    <property type="entry name" value="Acetyltransf_3"/>
    <property type="match status" value="1"/>
</dbReference>
<name>A0AAX0S3K2_9BACI</name>
<reference evidence="3 4" key="1">
    <citation type="submission" date="2017-09" db="EMBL/GenBank/DDBJ databases">
        <title>Large-scale bioinformatics analysis of Bacillus genomes uncovers conserved roles of natural products in bacterial physiology.</title>
        <authorList>
            <consortium name="Agbiome Team Llc"/>
            <person name="Bleich R.M."/>
            <person name="Kirk G.J."/>
            <person name="Santa Maria K.C."/>
            <person name="Allen S.E."/>
            <person name="Farag S."/>
            <person name="Shank E.A."/>
            <person name="Bowers A."/>
        </authorList>
    </citation>
    <scope>NUCLEOTIDE SEQUENCE [LARGE SCALE GENOMIC DNA]</scope>
    <source>
        <strain evidence="3 4">AFS003229</strain>
    </source>
</reference>
<reference evidence="2 5" key="2">
    <citation type="submission" date="2018-07" db="EMBL/GenBank/DDBJ databases">
        <title>The molecular basis for the intramolecular migration of carboxyl group in the catabolism of para-hydroxybenzoate via gentisate.</title>
        <authorList>
            <person name="Zhao H."/>
            <person name="Xu Y."/>
            <person name="Lin S."/>
            <person name="Spain J.C."/>
            <person name="Zhou N.-Y."/>
        </authorList>
    </citation>
    <scope>NUCLEOTIDE SEQUENCE [LARGE SCALE GENOMIC DNA]</scope>
    <source>
        <strain evidence="2 5">PHB-7a</strain>
    </source>
</reference>
<protein>
    <submittedName>
        <fullName evidence="2 3">N-acetyltransferase</fullName>
    </submittedName>
</protein>
<evidence type="ECO:0000259" key="1">
    <source>
        <dbReference type="PROSITE" id="PS51186"/>
    </source>
</evidence>
<dbReference type="KEGG" id="pbut:DTO10_07785"/>
<evidence type="ECO:0000313" key="2">
    <source>
        <dbReference type="EMBL" id="AXN41695.1"/>
    </source>
</evidence>
<gene>
    <name evidence="3" type="ORF">CN689_12305</name>
    <name evidence="2" type="ORF">DTO10_07785</name>
</gene>
<evidence type="ECO:0000313" key="3">
    <source>
        <dbReference type="EMBL" id="PEJ33322.1"/>
    </source>
</evidence>
<evidence type="ECO:0000313" key="5">
    <source>
        <dbReference type="Proteomes" id="UP000260457"/>
    </source>
</evidence>
<dbReference type="InterPro" id="IPR016181">
    <property type="entry name" value="Acyl_CoA_acyltransferase"/>
</dbReference>
<dbReference type="EMBL" id="NUEQ01000019">
    <property type="protein sequence ID" value="PEJ33322.1"/>
    <property type="molecule type" value="Genomic_DNA"/>
</dbReference>
<dbReference type="EMBL" id="CP030926">
    <property type="protein sequence ID" value="AXN41695.1"/>
    <property type="molecule type" value="Genomic_DNA"/>
</dbReference>
<dbReference type="Gene3D" id="3.40.630.30">
    <property type="match status" value="1"/>
</dbReference>
<feature type="domain" description="N-acetyltransferase" evidence="1">
    <location>
        <begin position="10"/>
        <end position="163"/>
    </location>
</feature>
<dbReference type="PANTHER" id="PTHR43328">
    <property type="entry name" value="ACETYLTRANSFERASE-RELATED"/>
    <property type="match status" value="1"/>
</dbReference>
<dbReference type="Proteomes" id="UP000220106">
    <property type="component" value="Unassembled WGS sequence"/>
</dbReference>
<evidence type="ECO:0000313" key="4">
    <source>
        <dbReference type="Proteomes" id="UP000220106"/>
    </source>
</evidence>